<dbReference type="SUPFAM" id="SSF53474">
    <property type="entry name" value="alpha/beta-Hydrolases"/>
    <property type="match status" value="1"/>
</dbReference>
<evidence type="ECO:0000256" key="4">
    <source>
        <dbReference type="ARBA" id="ARBA00022640"/>
    </source>
</evidence>
<dbReference type="GO" id="GO:0009507">
    <property type="term" value="C:chloroplast"/>
    <property type="evidence" value="ECO:0007669"/>
    <property type="project" value="UniProtKB-SubCell"/>
</dbReference>
<keyword evidence="3" id="KW-0150">Chloroplast</keyword>
<keyword evidence="6" id="KW-0809">Transit peptide</keyword>
<comment type="subcellular location">
    <subcellularLocation>
        <location evidence="1">Plastid</location>
        <location evidence="1">Chloroplast</location>
    </subcellularLocation>
</comment>
<evidence type="ECO:0000256" key="8">
    <source>
        <dbReference type="ARBA" id="ARBA00023098"/>
    </source>
</evidence>
<dbReference type="GO" id="GO:0047714">
    <property type="term" value="F:galactolipase activity"/>
    <property type="evidence" value="ECO:0007669"/>
    <property type="project" value="UniProtKB-ARBA"/>
</dbReference>
<evidence type="ECO:0000256" key="7">
    <source>
        <dbReference type="ARBA" id="ARBA00022963"/>
    </source>
</evidence>
<dbReference type="Proteomes" id="UP000257109">
    <property type="component" value="Unassembled WGS sequence"/>
</dbReference>
<dbReference type="Gene3D" id="3.40.50.1820">
    <property type="entry name" value="alpha/beta hydrolase"/>
    <property type="match status" value="1"/>
</dbReference>
<organism evidence="10 11">
    <name type="scientific">Mucuna pruriens</name>
    <name type="common">Velvet bean</name>
    <name type="synonym">Dolichos pruriens</name>
    <dbReference type="NCBI Taxonomy" id="157652"/>
    <lineage>
        <taxon>Eukaryota</taxon>
        <taxon>Viridiplantae</taxon>
        <taxon>Streptophyta</taxon>
        <taxon>Embryophyta</taxon>
        <taxon>Tracheophyta</taxon>
        <taxon>Spermatophyta</taxon>
        <taxon>Magnoliopsida</taxon>
        <taxon>eudicotyledons</taxon>
        <taxon>Gunneridae</taxon>
        <taxon>Pentapetalae</taxon>
        <taxon>rosids</taxon>
        <taxon>fabids</taxon>
        <taxon>Fabales</taxon>
        <taxon>Fabaceae</taxon>
        <taxon>Papilionoideae</taxon>
        <taxon>50 kb inversion clade</taxon>
        <taxon>NPAAA clade</taxon>
        <taxon>indigoferoid/millettioid clade</taxon>
        <taxon>Phaseoleae</taxon>
        <taxon>Mucuna</taxon>
    </lineage>
</organism>
<dbReference type="EMBL" id="QJKJ01017650">
    <property type="protein sequence ID" value="RDX58290.1"/>
    <property type="molecule type" value="Genomic_DNA"/>
</dbReference>
<dbReference type="PANTHER" id="PTHR31403">
    <property type="entry name" value="PHOSPHOLIPASE A1-IBETA2, CHLOROPLASTIC"/>
    <property type="match status" value="1"/>
</dbReference>
<proteinExistence type="inferred from homology"/>
<reference evidence="10" key="1">
    <citation type="submission" date="2018-05" db="EMBL/GenBank/DDBJ databases">
        <title>Draft genome of Mucuna pruriens seed.</title>
        <authorList>
            <person name="Nnadi N.E."/>
            <person name="Vos R."/>
            <person name="Hasami M.H."/>
            <person name="Devisetty U.K."/>
            <person name="Aguiy J.C."/>
        </authorList>
    </citation>
    <scope>NUCLEOTIDE SEQUENCE [LARGE SCALE GENOMIC DNA]</scope>
    <source>
        <strain evidence="10">JCA_2017</strain>
    </source>
</reference>
<evidence type="ECO:0000313" key="10">
    <source>
        <dbReference type="EMBL" id="RDX58290.1"/>
    </source>
</evidence>
<evidence type="ECO:0000256" key="6">
    <source>
        <dbReference type="ARBA" id="ARBA00022946"/>
    </source>
</evidence>
<evidence type="ECO:0000256" key="3">
    <source>
        <dbReference type="ARBA" id="ARBA00022528"/>
    </source>
</evidence>
<comment type="similarity">
    <text evidence="2">Belongs to the AB hydrolase superfamily. Lipase family.</text>
</comment>
<comment type="caution">
    <text evidence="10">The sequence shown here is derived from an EMBL/GenBank/DDBJ whole genome shotgun (WGS) entry which is preliminary data.</text>
</comment>
<dbReference type="CDD" id="cd00519">
    <property type="entry name" value="Lipase_3"/>
    <property type="match status" value="1"/>
</dbReference>
<evidence type="ECO:0000256" key="5">
    <source>
        <dbReference type="ARBA" id="ARBA00022801"/>
    </source>
</evidence>
<keyword evidence="5" id="KW-0378">Hydrolase</keyword>
<dbReference type="GO" id="GO:0016042">
    <property type="term" value="P:lipid catabolic process"/>
    <property type="evidence" value="ECO:0007669"/>
    <property type="project" value="UniProtKB-KW"/>
</dbReference>
<feature type="non-terminal residue" evidence="10">
    <location>
        <position position="1"/>
    </location>
</feature>
<keyword evidence="4" id="KW-0934">Plastid</keyword>
<dbReference type="InterPro" id="IPR002921">
    <property type="entry name" value="Fungal_lipase-type"/>
</dbReference>
<evidence type="ECO:0000259" key="9">
    <source>
        <dbReference type="Pfam" id="PF01764"/>
    </source>
</evidence>
<feature type="domain" description="Fungal lipase-type" evidence="9">
    <location>
        <begin position="139"/>
        <end position="288"/>
    </location>
</feature>
<keyword evidence="11" id="KW-1185">Reference proteome</keyword>
<protein>
    <submittedName>
        <fullName evidence="10">Phospholipase A(1) DAD1, chloroplastic</fullName>
    </submittedName>
</protein>
<dbReference type="OrthoDB" id="426718at2759"/>
<dbReference type="STRING" id="157652.A0A371E0H7"/>
<dbReference type="PANTHER" id="PTHR31403:SF54">
    <property type="entry name" value="PHOSPHOLIPASE A(1) DAD1, CHLOROPLASTIC"/>
    <property type="match status" value="1"/>
</dbReference>
<sequence>MPCKYLNCNVAIVTTMRLIVIRAASIQPRASSSISQPNPTFSSFESNTRSQFNKSLLSWNRPKPNSTKYNIPKLRHNECGLANYGYRLTKYLHVTCGIHMPTWINKFFKRICTQSSWIGYVAICENKKEITRLGRRDIVIVFRGTVTCLEWLENLHATLTHLPGDHVVGEDGFAPMVQKGLLSLYTSKTSTRASLQEMVREEIGRVIRTYTNEPLSLTLTGHSLGAALAILSAYDITTTFKNAPMVTVMSFGGPRVGNESFRKQLEQSGIKILRIVNSDDVVTKVPGLVVNLDDVASNKDVHVGIWSRWLHKHIEDMQLIYADIGQELRLSSKESPYLNKTDVAMCHDLKTYLHLVKNFRTDTCLEWLENLHTTLTHLSDDHVVEEYGFGLMVQKGFLSHYTSKATTSTLAILGVYDIMASFYNAPIVTVVSFGGPRQGNESFRKQLE</sequence>
<evidence type="ECO:0000256" key="1">
    <source>
        <dbReference type="ARBA" id="ARBA00004229"/>
    </source>
</evidence>
<dbReference type="GO" id="GO:0008970">
    <property type="term" value="F:phospholipase A1 activity"/>
    <property type="evidence" value="ECO:0007669"/>
    <property type="project" value="UniProtKB-ARBA"/>
</dbReference>
<gene>
    <name evidence="10" type="primary">DAD1</name>
    <name evidence="10" type="ORF">CR513_62405</name>
</gene>
<accession>A0A371E0H7</accession>
<dbReference type="AlphaFoldDB" id="A0A371E0H7"/>
<name>A0A371E0H7_MUCPR</name>
<dbReference type="Pfam" id="PF01764">
    <property type="entry name" value="Lipase_3"/>
    <property type="match status" value="1"/>
</dbReference>
<evidence type="ECO:0000256" key="2">
    <source>
        <dbReference type="ARBA" id="ARBA00010701"/>
    </source>
</evidence>
<dbReference type="InterPro" id="IPR029058">
    <property type="entry name" value="AB_hydrolase_fold"/>
</dbReference>
<evidence type="ECO:0000313" key="11">
    <source>
        <dbReference type="Proteomes" id="UP000257109"/>
    </source>
</evidence>
<keyword evidence="7" id="KW-0442">Lipid degradation</keyword>
<keyword evidence="8" id="KW-0443">Lipid metabolism</keyword>